<dbReference type="CDD" id="cd00518">
    <property type="entry name" value="H2MP"/>
    <property type="match status" value="1"/>
</dbReference>
<evidence type="ECO:0000313" key="5">
    <source>
        <dbReference type="EMBL" id="WQD78605.1"/>
    </source>
</evidence>
<dbReference type="SUPFAM" id="SSF53163">
    <property type="entry name" value="HybD-like"/>
    <property type="match status" value="1"/>
</dbReference>
<comment type="similarity">
    <text evidence="1">Belongs to the peptidase A31 family.</text>
</comment>
<dbReference type="Proteomes" id="UP001325479">
    <property type="component" value="Chromosome"/>
</dbReference>
<dbReference type="GO" id="GO:0008233">
    <property type="term" value="F:peptidase activity"/>
    <property type="evidence" value="ECO:0007669"/>
    <property type="project" value="UniProtKB-KW"/>
</dbReference>
<sequence>MSHATQTHAPARTVRVIGIGNPDRGDDGVGALVAAALAGRLPADVSLLTRGGDMMNLGDDMGGIDALICIDAAAPLGEPGRIRRLDLATQALPREMPFASSHAFGLADAIALAEALGVAPKDIVVFAIEGACFDVGAPVTPAVAAAVPEAASQVIAEVERLRCDSRDTNCPPREPSDA</sequence>
<evidence type="ECO:0000313" key="6">
    <source>
        <dbReference type="Proteomes" id="UP001325479"/>
    </source>
</evidence>
<dbReference type="InterPro" id="IPR023430">
    <property type="entry name" value="Pept_HybD-like_dom_sf"/>
</dbReference>
<dbReference type="PANTHER" id="PTHR30302">
    <property type="entry name" value="HYDROGENASE 1 MATURATION PROTEASE"/>
    <property type="match status" value="1"/>
</dbReference>
<dbReference type="RefSeq" id="WP_114809720.1">
    <property type="nucleotide sequence ID" value="NZ_CP139965.1"/>
</dbReference>
<keyword evidence="6" id="KW-1185">Reference proteome</keyword>
<reference evidence="5 6" key="1">
    <citation type="submission" date="2023-12" db="EMBL/GenBank/DDBJ databases">
        <title>Genome sequencing and assembly of bacterial species from a model synthetic community.</title>
        <authorList>
            <person name="Hogle S.L."/>
        </authorList>
    </citation>
    <scope>NUCLEOTIDE SEQUENCE [LARGE SCALE GENOMIC DNA]</scope>
    <source>
        <strain evidence="5 6">HAMBI 2494</strain>
    </source>
</reference>
<evidence type="ECO:0000256" key="1">
    <source>
        <dbReference type="ARBA" id="ARBA00006814"/>
    </source>
</evidence>
<name>A0ABZ0WML2_9BURK</name>
<keyword evidence="3" id="KW-0064">Aspartyl protease</keyword>
<accession>A0ABZ0WML2</accession>
<keyword evidence="2 5" id="KW-0645">Protease</keyword>
<dbReference type="NCBIfam" id="TIGR00072">
    <property type="entry name" value="hydrog_prot"/>
    <property type="match status" value="1"/>
</dbReference>
<dbReference type="PANTHER" id="PTHR30302:SF1">
    <property type="entry name" value="HYDROGENASE 2 MATURATION PROTEASE"/>
    <property type="match status" value="1"/>
</dbReference>
<protein>
    <submittedName>
        <fullName evidence="5">Hydrogenase maturation protease</fullName>
    </submittedName>
</protein>
<dbReference type="InterPro" id="IPR000671">
    <property type="entry name" value="Peptidase_A31"/>
</dbReference>
<dbReference type="EMBL" id="CP139965">
    <property type="protein sequence ID" value="WQD78605.1"/>
    <property type="molecule type" value="Genomic_DNA"/>
</dbReference>
<keyword evidence="4" id="KW-0378">Hydrolase</keyword>
<gene>
    <name evidence="5" type="ORF">U0042_02545</name>
</gene>
<dbReference type="GO" id="GO:0006508">
    <property type="term" value="P:proteolysis"/>
    <property type="evidence" value="ECO:0007669"/>
    <property type="project" value="UniProtKB-KW"/>
</dbReference>
<evidence type="ECO:0000256" key="4">
    <source>
        <dbReference type="ARBA" id="ARBA00022801"/>
    </source>
</evidence>
<dbReference type="Gene3D" id="3.40.50.1450">
    <property type="entry name" value="HybD-like"/>
    <property type="match status" value="1"/>
</dbReference>
<proteinExistence type="inferred from homology"/>
<evidence type="ECO:0000256" key="3">
    <source>
        <dbReference type="ARBA" id="ARBA00022750"/>
    </source>
</evidence>
<evidence type="ECO:0000256" key="2">
    <source>
        <dbReference type="ARBA" id="ARBA00022670"/>
    </source>
</evidence>
<organism evidence="5 6">
    <name type="scientific">Paraburkholderia kururiensis</name>
    <dbReference type="NCBI Taxonomy" id="984307"/>
    <lineage>
        <taxon>Bacteria</taxon>
        <taxon>Pseudomonadati</taxon>
        <taxon>Pseudomonadota</taxon>
        <taxon>Betaproteobacteria</taxon>
        <taxon>Burkholderiales</taxon>
        <taxon>Burkholderiaceae</taxon>
        <taxon>Paraburkholderia</taxon>
    </lineage>
</organism>
<dbReference type="Pfam" id="PF01750">
    <property type="entry name" value="HycI"/>
    <property type="match status" value="1"/>
</dbReference>